<dbReference type="GO" id="GO:0003677">
    <property type="term" value="F:DNA binding"/>
    <property type="evidence" value="ECO:0007669"/>
    <property type="project" value="UniProtKB-KW"/>
</dbReference>
<dbReference type="GO" id="GO:0008171">
    <property type="term" value="F:O-methyltransferase activity"/>
    <property type="evidence" value="ECO:0007669"/>
    <property type="project" value="InterPro"/>
</dbReference>
<dbReference type="SUPFAM" id="SSF46785">
    <property type="entry name" value="Winged helix' DNA-binding domain"/>
    <property type="match status" value="1"/>
</dbReference>
<keyword evidence="3" id="KW-0949">S-adenosyl-L-methionine</keyword>
<evidence type="ECO:0000256" key="4">
    <source>
        <dbReference type="ARBA" id="ARBA00038277"/>
    </source>
</evidence>
<dbReference type="PANTHER" id="PTHR43712:SF5">
    <property type="entry name" value="O-METHYLTRANSFERASE ASQN-RELATED"/>
    <property type="match status" value="1"/>
</dbReference>
<dbReference type="Pfam" id="PF00891">
    <property type="entry name" value="Methyltransf_2"/>
    <property type="match status" value="1"/>
</dbReference>
<keyword evidence="1" id="KW-0489">Methyltransferase</keyword>
<accession>A0A0A2JAF2</accession>
<comment type="similarity">
    <text evidence="4">Belongs to the class I-like SAM-binding methyltransferase superfamily. Cation-independent O-methyltransferase family.</text>
</comment>
<dbReference type="OrthoDB" id="1606438at2759"/>
<organism evidence="7 8">
    <name type="scientific">Penicillium expansum</name>
    <name type="common">Blue mold rot fungus</name>
    <dbReference type="NCBI Taxonomy" id="27334"/>
    <lineage>
        <taxon>Eukaryota</taxon>
        <taxon>Fungi</taxon>
        <taxon>Dikarya</taxon>
        <taxon>Ascomycota</taxon>
        <taxon>Pezizomycotina</taxon>
        <taxon>Eurotiomycetes</taxon>
        <taxon>Eurotiomycetidae</taxon>
        <taxon>Eurotiales</taxon>
        <taxon>Aspergillaceae</taxon>
        <taxon>Penicillium</taxon>
    </lineage>
</organism>
<dbReference type="PANTHER" id="PTHR43712">
    <property type="entry name" value="PUTATIVE (AFU_ORTHOLOGUE AFUA_4G14580)-RELATED"/>
    <property type="match status" value="1"/>
</dbReference>
<dbReference type="Proteomes" id="UP000030143">
    <property type="component" value="Unassembled WGS sequence"/>
</dbReference>
<dbReference type="InterPro" id="IPR029063">
    <property type="entry name" value="SAM-dependent_MTases_sf"/>
</dbReference>
<keyword evidence="2" id="KW-0808">Transferase</keyword>
<dbReference type="Gene3D" id="1.10.10.10">
    <property type="entry name" value="Winged helix-like DNA-binding domain superfamily/Winged helix DNA-binding domain"/>
    <property type="match status" value="1"/>
</dbReference>
<protein>
    <submittedName>
        <fullName evidence="7">Winged helix-turn-helix transcription repressor DNA-binding</fullName>
    </submittedName>
</protein>
<dbReference type="GO" id="GO:0044550">
    <property type="term" value="P:secondary metabolite biosynthetic process"/>
    <property type="evidence" value="ECO:0007669"/>
    <property type="project" value="UniProtKB-ARBA"/>
</dbReference>
<dbReference type="EMBL" id="JQFZ01000266">
    <property type="protein sequence ID" value="KGO52397.1"/>
    <property type="molecule type" value="Genomic_DNA"/>
</dbReference>
<dbReference type="PhylomeDB" id="A0A0A2JAF2"/>
<name>A0A0A2JAF2_PENEN</name>
<dbReference type="SUPFAM" id="SSF53335">
    <property type="entry name" value="S-adenosyl-L-methionine-dependent methyltransferases"/>
    <property type="match status" value="1"/>
</dbReference>
<dbReference type="AlphaFoldDB" id="A0A0A2JAF2"/>
<gene>
    <name evidence="7" type="ORF">PEX2_110390</name>
</gene>
<proteinExistence type="inferred from homology"/>
<feature type="domain" description="O-methyltransferase C-terminal" evidence="5">
    <location>
        <begin position="198"/>
        <end position="378"/>
    </location>
</feature>
<dbReference type="InterPro" id="IPR001077">
    <property type="entry name" value="COMT_C"/>
</dbReference>
<evidence type="ECO:0000313" key="8">
    <source>
        <dbReference type="Proteomes" id="UP000030143"/>
    </source>
</evidence>
<dbReference type="GeneID" id="27683726"/>
<dbReference type="HOGENOM" id="CLU_005533_1_2_1"/>
<sequence length="403" mass="46046">MTREEKSFETEILTQQIREFTRSYNKSSNKLREEDVSSLLNAVRELEAAVTPTEEWSCRLAAGYQSSIAMCLFLDWKIPSMMSKTEEATMSLDQLAEALNVSKGLVRCLMRECVMQQILHEPSPEVYQLNRHSRGLLQEGFAAWVHYISDVGLRTGAYVSEYVSSISGRLLDCPHRTPFQMGFQTEKTFYDYYDRFDKARGARFDRSMEWQSVNQLPVEQFFDFSQLPAGAVVVDIGGGKGHISLRIARQHPQLSFVVQDYEVKSPTTTGDDDSRQLLQRVQWQAHSFLERQPVQEADVYLMSNILMDRTLTDAREIIRHTARAMTPNKSLLLVDDLIDPKTAGIMSASANWESLHMLACFGTLAKSMEEWRNLFSQACPELEIVEKFMISAGRVCFVLRKTA</sequence>
<dbReference type="InterPro" id="IPR012967">
    <property type="entry name" value="COMT_dimerisation"/>
</dbReference>
<dbReference type="RefSeq" id="XP_016595147.1">
    <property type="nucleotide sequence ID" value="XM_016748305.1"/>
</dbReference>
<dbReference type="Pfam" id="PF08100">
    <property type="entry name" value="Dimerisation"/>
    <property type="match status" value="1"/>
</dbReference>
<dbReference type="Gene3D" id="3.40.50.150">
    <property type="entry name" value="Vaccinia Virus protein VP39"/>
    <property type="match status" value="1"/>
</dbReference>
<keyword evidence="7" id="KW-0238">DNA-binding</keyword>
<dbReference type="GO" id="GO:0046983">
    <property type="term" value="F:protein dimerization activity"/>
    <property type="evidence" value="ECO:0007669"/>
    <property type="project" value="InterPro"/>
</dbReference>
<dbReference type="PROSITE" id="PS51683">
    <property type="entry name" value="SAM_OMT_II"/>
    <property type="match status" value="1"/>
</dbReference>
<evidence type="ECO:0000256" key="3">
    <source>
        <dbReference type="ARBA" id="ARBA00022691"/>
    </source>
</evidence>
<reference evidence="7 8" key="1">
    <citation type="journal article" date="2015" name="Mol. Plant Microbe Interact.">
        <title>Genome, transcriptome, and functional analyses of Penicillium expansum provide new insights into secondary metabolism and pathogenicity.</title>
        <authorList>
            <person name="Ballester A.R."/>
            <person name="Marcet-Houben M."/>
            <person name="Levin E."/>
            <person name="Sela N."/>
            <person name="Selma-Lazaro C."/>
            <person name="Carmona L."/>
            <person name="Wisniewski M."/>
            <person name="Droby S."/>
            <person name="Gonzalez-Candelas L."/>
            <person name="Gabaldon T."/>
        </authorList>
    </citation>
    <scope>NUCLEOTIDE SEQUENCE [LARGE SCALE GENOMIC DNA]</scope>
    <source>
        <strain evidence="7 8">MD-8</strain>
    </source>
</reference>
<feature type="domain" description="O-methyltransferase dimerisation" evidence="6">
    <location>
        <begin position="59"/>
        <end position="138"/>
    </location>
</feature>
<dbReference type="VEuPathDB" id="FungiDB:PEXP_029640"/>
<dbReference type="GO" id="GO:0032259">
    <property type="term" value="P:methylation"/>
    <property type="evidence" value="ECO:0007669"/>
    <property type="project" value="UniProtKB-KW"/>
</dbReference>
<keyword evidence="8" id="KW-1185">Reference proteome</keyword>
<comment type="caution">
    <text evidence="7">The sequence shown here is derived from an EMBL/GenBank/DDBJ whole genome shotgun (WGS) entry which is preliminary data.</text>
</comment>
<dbReference type="InterPro" id="IPR036388">
    <property type="entry name" value="WH-like_DNA-bd_sf"/>
</dbReference>
<dbReference type="InterPro" id="IPR036390">
    <property type="entry name" value="WH_DNA-bd_sf"/>
</dbReference>
<dbReference type="InterPro" id="IPR016461">
    <property type="entry name" value="COMT-like"/>
</dbReference>
<dbReference type="STRING" id="27334.A0A0A2JAF2"/>
<evidence type="ECO:0000259" key="6">
    <source>
        <dbReference type="Pfam" id="PF08100"/>
    </source>
</evidence>
<evidence type="ECO:0000256" key="2">
    <source>
        <dbReference type="ARBA" id="ARBA00022679"/>
    </source>
</evidence>
<evidence type="ECO:0000313" key="7">
    <source>
        <dbReference type="EMBL" id="KGO52397.1"/>
    </source>
</evidence>
<evidence type="ECO:0000259" key="5">
    <source>
        <dbReference type="Pfam" id="PF00891"/>
    </source>
</evidence>
<evidence type="ECO:0000256" key="1">
    <source>
        <dbReference type="ARBA" id="ARBA00022603"/>
    </source>
</evidence>